<keyword evidence="2" id="KW-0328">Glycosyltransferase</keyword>
<evidence type="ECO:0000259" key="4">
    <source>
        <dbReference type="Pfam" id="PF03632"/>
    </source>
</evidence>
<organism evidence="7 8">
    <name type="scientific">Eubacterium segne</name>
    <dbReference type="NCBI Taxonomy" id="2763045"/>
    <lineage>
        <taxon>Bacteria</taxon>
        <taxon>Bacillati</taxon>
        <taxon>Bacillota</taxon>
        <taxon>Clostridia</taxon>
        <taxon>Eubacteriales</taxon>
        <taxon>Eubacteriaceae</taxon>
        <taxon>Eubacterium</taxon>
    </lineage>
</organism>
<dbReference type="Gene3D" id="2.70.98.40">
    <property type="entry name" value="Glycoside hydrolase, family 65, N-terminal domain"/>
    <property type="match status" value="1"/>
</dbReference>
<feature type="domain" description="Glycoside hydrolase family 65 N-terminal" evidence="6">
    <location>
        <begin position="17"/>
        <end position="247"/>
    </location>
</feature>
<dbReference type="PANTHER" id="PTHR11051:SF8">
    <property type="entry name" value="PROTEIN-GLUCOSYLGALACTOSYLHYDROXYLYSINE GLUCOSIDASE"/>
    <property type="match status" value="1"/>
</dbReference>
<evidence type="ECO:0000259" key="6">
    <source>
        <dbReference type="Pfam" id="PF03636"/>
    </source>
</evidence>
<dbReference type="Pfam" id="PF03632">
    <property type="entry name" value="Glyco_hydro_65m"/>
    <property type="match status" value="1"/>
</dbReference>
<dbReference type="InterPro" id="IPR012341">
    <property type="entry name" value="6hp_glycosidase-like_sf"/>
</dbReference>
<comment type="caution">
    <text evidence="7">The sequence shown here is derived from an EMBL/GenBank/DDBJ whole genome shotgun (WGS) entry which is preliminary data.</text>
</comment>
<dbReference type="Proteomes" id="UP000597877">
    <property type="component" value="Unassembled WGS sequence"/>
</dbReference>
<dbReference type="EMBL" id="JACOOZ010000009">
    <property type="protein sequence ID" value="MBC5668661.1"/>
    <property type="molecule type" value="Genomic_DNA"/>
</dbReference>
<dbReference type="PIRSF" id="PIRSF036289">
    <property type="entry name" value="Glycosyl_hydrolase_malt_phosph"/>
    <property type="match status" value="1"/>
</dbReference>
<dbReference type="InterPro" id="IPR011013">
    <property type="entry name" value="Gal_mutarotase_sf_dom"/>
</dbReference>
<dbReference type="InterPro" id="IPR008928">
    <property type="entry name" value="6-hairpin_glycosidase_sf"/>
</dbReference>
<feature type="domain" description="Glycoside hydrolase family 65 C-terminal" evidence="5">
    <location>
        <begin position="694"/>
        <end position="748"/>
    </location>
</feature>
<feature type="domain" description="Glycoside hydrolase family 65 central catalytic" evidence="4">
    <location>
        <begin position="306"/>
        <end position="681"/>
    </location>
</feature>
<evidence type="ECO:0000256" key="2">
    <source>
        <dbReference type="ARBA" id="ARBA00022676"/>
    </source>
</evidence>
<dbReference type="Gene3D" id="2.60.420.10">
    <property type="entry name" value="Maltose phosphorylase, domain 3"/>
    <property type="match status" value="1"/>
</dbReference>
<proteinExistence type="inferred from homology"/>
<evidence type="ECO:0000256" key="1">
    <source>
        <dbReference type="ARBA" id="ARBA00006768"/>
    </source>
</evidence>
<comment type="similarity">
    <text evidence="1">Belongs to the glycosyl hydrolase 65 family.</text>
</comment>
<dbReference type="InterPro" id="IPR017045">
    <property type="entry name" value="Malt_Pase/Glycosyl_Hdrlase"/>
</dbReference>
<dbReference type="InterPro" id="IPR005195">
    <property type="entry name" value="Glyco_hydro_65_M"/>
</dbReference>
<reference evidence="7 8" key="1">
    <citation type="submission" date="2020-08" db="EMBL/GenBank/DDBJ databases">
        <title>Genome public.</title>
        <authorList>
            <person name="Liu C."/>
            <person name="Sun Q."/>
        </authorList>
    </citation>
    <scope>NUCLEOTIDE SEQUENCE [LARGE SCALE GENOMIC DNA]</scope>
    <source>
        <strain evidence="7 8">BX4</strain>
    </source>
</reference>
<protein>
    <submittedName>
        <fullName evidence="7">Glycoside hydrolase family 65 protein</fullName>
    </submittedName>
</protein>
<dbReference type="Pfam" id="PF03636">
    <property type="entry name" value="Glyco_hydro_65N"/>
    <property type="match status" value="1"/>
</dbReference>
<gene>
    <name evidence="7" type="ORF">H8S00_11840</name>
</gene>
<accession>A0ABR7F4X9</accession>
<dbReference type="SUPFAM" id="SSF74650">
    <property type="entry name" value="Galactose mutarotase-like"/>
    <property type="match status" value="1"/>
</dbReference>
<dbReference type="InterPro" id="IPR037018">
    <property type="entry name" value="GH65_N"/>
</dbReference>
<dbReference type="Gene3D" id="1.50.10.10">
    <property type="match status" value="1"/>
</dbReference>
<keyword evidence="3" id="KW-0808">Transferase</keyword>
<evidence type="ECO:0000313" key="7">
    <source>
        <dbReference type="EMBL" id="MBC5668661.1"/>
    </source>
</evidence>
<keyword evidence="7" id="KW-0378">Hydrolase</keyword>
<evidence type="ECO:0000259" key="5">
    <source>
        <dbReference type="Pfam" id="PF03633"/>
    </source>
</evidence>
<evidence type="ECO:0000313" key="8">
    <source>
        <dbReference type="Proteomes" id="UP000597877"/>
    </source>
</evidence>
<dbReference type="SUPFAM" id="SSF48208">
    <property type="entry name" value="Six-hairpin glycosidases"/>
    <property type="match status" value="1"/>
</dbReference>
<keyword evidence="8" id="KW-1185">Reference proteome</keyword>
<dbReference type="RefSeq" id="WP_118589688.1">
    <property type="nucleotide sequence ID" value="NZ_JACOOZ010000009.1"/>
</dbReference>
<dbReference type="Pfam" id="PF03633">
    <property type="entry name" value="Glyco_hydro_65C"/>
    <property type="match status" value="1"/>
</dbReference>
<dbReference type="InterPro" id="IPR005196">
    <property type="entry name" value="Glyco_hydro_65_N"/>
</dbReference>
<evidence type="ECO:0000256" key="3">
    <source>
        <dbReference type="ARBA" id="ARBA00022679"/>
    </source>
</evidence>
<dbReference type="GO" id="GO:0016787">
    <property type="term" value="F:hydrolase activity"/>
    <property type="evidence" value="ECO:0007669"/>
    <property type="project" value="UniProtKB-KW"/>
</dbReference>
<name>A0ABR7F4X9_9FIRM</name>
<dbReference type="PANTHER" id="PTHR11051">
    <property type="entry name" value="GLYCOSYL HYDROLASE-RELATED"/>
    <property type="match status" value="1"/>
</dbReference>
<sequence>MYYYDTKRDSTGLWIEENKYRQKYTKKSESVFTTENGYMGIRGTQDFPTIAECKGMFVRGFFSKATKDEVVELINCPNLSEVYITTKGKVISLDTCKIENYNRKFNVETGELVFQCDFLLENNIINIKSRRFVSYSDLHLFCQQLVITLADGNDLDMAVKVGINGQMTNSGVAHIRKTECGVRNNTVMEYIGNTDDSEIDIMMALDYEGTDDAKNYGLERRSIYEKRKIKLVKNKPVTLTKYAMVFTNVEEPDITKTDKISRIIENRKKGFAKLFDEHLQEVYKFWKNAEIKIDGISVEDEAAIKYSQLQLFGMIPKDTDRVSIAAKGLSGEGYKGHVFWDSEIYMLPFFCYTNPEMAKRLLIYRYNGLSGAFKKAKEYGYKGAMYPWESAFEGKEETPLFAALNIETGKANPVWSGRKEHHVSADIAYAIINYYHMTKDEEFMHKYGYEMLIEISKFWESRSVEKNGRLEILDIIGPDEYDEHIDNNTFTNYMAKYCVGQTLIELKKLKENDNNFYEKLSDKTKYEDNILGLEEFVRNIYIPQVNKDGIIPQDDTFLSKKELPDIDKYKNSQVKQSVLLDYTRDQVVDTQAIKQADVVMLLNLFPQLYSPDIVKKNVLFYEKRTLHDSSLSYCAHAQACANIGELDMAQNFFKKALEVDLVDNPYDSTDGLHAAAMGGIYNCLIQGFAGVSADDSALYITPHLPKEWKKMEFVVMYKGCRLEIRVSHDKVDIYKTGDTSYPLCISINNNIMTMEANQQQLSA</sequence>
<dbReference type="InterPro" id="IPR005194">
    <property type="entry name" value="Glyco_hydro_65_C"/>
</dbReference>